<accession>A0A7K0BY08</accession>
<reference evidence="1 2" key="1">
    <citation type="submission" date="2019-10" db="EMBL/GenBank/DDBJ databases">
        <title>Actinomadura rubteroloni sp. nov. and Actinomadura macrotermitis sp. nov., isolated from the gut of fungus growing-termite Macrotermes natalensis.</title>
        <authorList>
            <person name="Benndorf R."/>
            <person name="Martin K."/>
            <person name="Kuefner M."/>
            <person name="De Beer W."/>
            <person name="Kaster A.-K."/>
            <person name="Vollmers J."/>
            <person name="Poulsen M."/>
            <person name="Beemelmanns C."/>
        </authorList>
    </citation>
    <scope>NUCLEOTIDE SEQUENCE [LARGE SCALE GENOMIC DNA]</scope>
    <source>
        <strain evidence="1 2">RB68</strain>
    </source>
</reference>
<name>A0A7K0BY08_9ACTN</name>
<sequence>MVDQSREETASLLIAEAVRWVDLNDFPYIVEVVFTDADGRQHSIIDKTPLFWFDDDEEPDLDTEFPIPAYLDAVVLEPDLPGDRVRIAIDHRSVNDDGYAEFTVAAHQLT</sequence>
<dbReference type="Proteomes" id="UP000487268">
    <property type="component" value="Unassembled WGS sequence"/>
</dbReference>
<comment type="caution">
    <text evidence="1">The sequence shown here is derived from an EMBL/GenBank/DDBJ whole genome shotgun (WGS) entry which is preliminary data.</text>
</comment>
<dbReference type="EMBL" id="WEGH01000002">
    <property type="protein sequence ID" value="MQY06067.1"/>
    <property type="molecule type" value="Genomic_DNA"/>
</dbReference>
<dbReference type="RefSeq" id="WP_153534467.1">
    <property type="nucleotide sequence ID" value="NZ_WEGH01000002.1"/>
</dbReference>
<evidence type="ECO:0000313" key="2">
    <source>
        <dbReference type="Proteomes" id="UP000487268"/>
    </source>
</evidence>
<protein>
    <submittedName>
        <fullName evidence="1">Uncharacterized protein</fullName>
    </submittedName>
</protein>
<organism evidence="1 2">
    <name type="scientific">Actinomadura macrotermitis</name>
    <dbReference type="NCBI Taxonomy" id="2585200"/>
    <lineage>
        <taxon>Bacteria</taxon>
        <taxon>Bacillati</taxon>
        <taxon>Actinomycetota</taxon>
        <taxon>Actinomycetes</taxon>
        <taxon>Streptosporangiales</taxon>
        <taxon>Thermomonosporaceae</taxon>
        <taxon>Actinomadura</taxon>
    </lineage>
</organism>
<dbReference type="OrthoDB" id="4567081at2"/>
<evidence type="ECO:0000313" key="1">
    <source>
        <dbReference type="EMBL" id="MQY06067.1"/>
    </source>
</evidence>
<gene>
    <name evidence="1" type="ORF">ACRB68_41470</name>
</gene>
<proteinExistence type="predicted"/>
<dbReference type="AlphaFoldDB" id="A0A7K0BY08"/>
<keyword evidence="2" id="KW-1185">Reference proteome</keyword>